<evidence type="ECO:0008006" key="4">
    <source>
        <dbReference type="Google" id="ProtNLM"/>
    </source>
</evidence>
<evidence type="ECO:0000313" key="3">
    <source>
        <dbReference type="Proteomes" id="UP001597063"/>
    </source>
</evidence>
<name>A0ABW2XKU3_9ACTN</name>
<comment type="caution">
    <text evidence="2">The sequence shown here is derived from an EMBL/GenBank/DDBJ whole genome shotgun (WGS) entry which is preliminary data.</text>
</comment>
<proteinExistence type="predicted"/>
<gene>
    <name evidence="2" type="ORF">ACFQZM_17280</name>
</gene>
<feature type="region of interest" description="Disordered" evidence="1">
    <location>
        <begin position="246"/>
        <end position="324"/>
    </location>
</feature>
<organism evidence="2 3">
    <name type="scientific">Actinomadura fibrosa</name>
    <dbReference type="NCBI Taxonomy" id="111802"/>
    <lineage>
        <taxon>Bacteria</taxon>
        <taxon>Bacillati</taxon>
        <taxon>Actinomycetota</taxon>
        <taxon>Actinomycetes</taxon>
        <taxon>Streptosporangiales</taxon>
        <taxon>Thermomonosporaceae</taxon>
        <taxon>Actinomadura</taxon>
    </lineage>
</organism>
<dbReference type="RefSeq" id="WP_131763142.1">
    <property type="nucleotide sequence ID" value="NZ_CAACUY010000297.1"/>
</dbReference>
<keyword evidence="3" id="KW-1185">Reference proteome</keyword>
<feature type="compositionally biased region" description="Pro residues" evidence="1">
    <location>
        <begin position="1"/>
        <end position="10"/>
    </location>
</feature>
<protein>
    <recommendedName>
        <fullName evidence="4">MarR family transcriptional regulator</fullName>
    </recommendedName>
</protein>
<evidence type="ECO:0000256" key="1">
    <source>
        <dbReference type="SAM" id="MobiDB-lite"/>
    </source>
</evidence>
<accession>A0ABW2XKU3</accession>
<evidence type="ECO:0000313" key="2">
    <source>
        <dbReference type="EMBL" id="MFD0686255.1"/>
    </source>
</evidence>
<reference evidence="3" key="1">
    <citation type="journal article" date="2019" name="Int. J. Syst. Evol. Microbiol.">
        <title>The Global Catalogue of Microorganisms (GCM) 10K type strain sequencing project: providing services to taxonomists for standard genome sequencing and annotation.</title>
        <authorList>
            <consortium name="The Broad Institute Genomics Platform"/>
            <consortium name="The Broad Institute Genome Sequencing Center for Infectious Disease"/>
            <person name="Wu L."/>
            <person name="Ma J."/>
        </authorList>
    </citation>
    <scope>NUCLEOTIDE SEQUENCE [LARGE SCALE GENOMIC DNA]</scope>
    <source>
        <strain evidence="3">JCM 9371</strain>
    </source>
</reference>
<dbReference type="EMBL" id="JBHTGP010000008">
    <property type="protein sequence ID" value="MFD0686255.1"/>
    <property type="molecule type" value="Genomic_DNA"/>
</dbReference>
<dbReference type="Proteomes" id="UP001597063">
    <property type="component" value="Unassembled WGS sequence"/>
</dbReference>
<sequence length="324" mass="32651">MATAAPPPGRTEPATPAPSDRAGILLSAVVRWGRQRFSGTLRLDGTPGGTVTMRDGLVVAAATPVAPGPEPLLLRSGRISEADWSAAFTAGAPDGRLAAELVERGLLGTAGLEVVTQTAVFDAVFAMALCGVRTCTAEPTGTPPPLPAEPGVDAERLVRETTRRLATTETWQSFGLTVHGRARALPAGASATPVGAARRAVLDRANGRRTPRDIAFALGRGLYSVMTDLATLVGDGLAIIDERPAPSTAATAARTPGTARTAATGPATASTTRTPAAGTTGPATAGTTGTPAGGAAPTQPRYATPPVHEGPDGLPQRRRGAAGS</sequence>
<feature type="compositionally biased region" description="Low complexity" evidence="1">
    <location>
        <begin position="246"/>
        <end position="298"/>
    </location>
</feature>
<feature type="region of interest" description="Disordered" evidence="1">
    <location>
        <begin position="1"/>
        <end position="20"/>
    </location>
</feature>